<proteinExistence type="predicted"/>
<evidence type="ECO:0000313" key="2">
    <source>
        <dbReference type="EMBL" id="VCX36868.1"/>
    </source>
</evidence>
<protein>
    <submittedName>
        <fullName evidence="2">Uncharacterized protein</fullName>
    </submittedName>
</protein>
<feature type="region of interest" description="Disordered" evidence="1">
    <location>
        <begin position="67"/>
        <end position="86"/>
    </location>
</feature>
<dbReference type="Proteomes" id="UP000269945">
    <property type="component" value="Unassembled WGS sequence"/>
</dbReference>
<accession>A0A9X9Q6S6</accession>
<dbReference type="AlphaFoldDB" id="A0A9X9Q6S6"/>
<organism evidence="2 3">
    <name type="scientific">Gulo gulo</name>
    <name type="common">Wolverine</name>
    <name type="synonym">Gluton</name>
    <dbReference type="NCBI Taxonomy" id="48420"/>
    <lineage>
        <taxon>Eukaryota</taxon>
        <taxon>Metazoa</taxon>
        <taxon>Chordata</taxon>
        <taxon>Craniata</taxon>
        <taxon>Vertebrata</taxon>
        <taxon>Euteleostomi</taxon>
        <taxon>Mammalia</taxon>
        <taxon>Eutheria</taxon>
        <taxon>Laurasiatheria</taxon>
        <taxon>Carnivora</taxon>
        <taxon>Caniformia</taxon>
        <taxon>Musteloidea</taxon>
        <taxon>Mustelidae</taxon>
        <taxon>Guloninae</taxon>
        <taxon>Gulo</taxon>
    </lineage>
</organism>
<dbReference type="EMBL" id="CYRY02042879">
    <property type="protein sequence ID" value="VCX36868.1"/>
    <property type="molecule type" value="Genomic_DNA"/>
</dbReference>
<evidence type="ECO:0000313" key="3">
    <source>
        <dbReference type="Proteomes" id="UP000269945"/>
    </source>
</evidence>
<comment type="caution">
    <text evidence="2">The sequence shown here is derived from an EMBL/GenBank/DDBJ whole genome shotgun (WGS) entry which is preliminary data.</text>
</comment>
<name>A0A9X9Q6S6_GULGU</name>
<keyword evidence="3" id="KW-1185">Reference proteome</keyword>
<feature type="non-terminal residue" evidence="2">
    <location>
        <position position="1"/>
    </location>
</feature>
<evidence type="ECO:0000256" key="1">
    <source>
        <dbReference type="SAM" id="MobiDB-lite"/>
    </source>
</evidence>
<gene>
    <name evidence="2" type="ORF">BN2614_LOCUS1</name>
</gene>
<sequence length="86" mass="9739">TLTCPRKQSQDTLWTPRSHFSILGTRQPLARAWLTPPFCASCWPKLSRHHTTVGQRQKLLTEHLVPLYRQGNGGPPAGGHSHFQMK</sequence>
<reference evidence="2 3" key="1">
    <citation type="submission" date="2018-10" db="EMBL/GenBank/DDBJ databases">
        <authorList>
            <person name="Ekblom R."/>
            <person name="Jareborg N."/>
        </authorList>
    </citation>
    <scope>NUCLEOTIDE SEQUENCE [LARGE SCALE GENOMIC DNA]</scope>
    <source>
        <tissue evidence="2">Muscle</tissue>
    </source>
</reference>